<evidence type="ECO:0000256" key="1">
    <source>
        <dbReference type="ARBA" id="ARBA00004236"/>
    </source>
</evidence>
<dbReference type="GO" id="GO:0005737">
    <property type="term" value="C:cytoplasm"/>
    <property type="evidence" value="ECO:0007669"/>
    <property type="project" value="TreeGrafter"/>
</dbReference>
<evidence type="ECO:0000256" key="2">
    <source>
        <dbReference type="ARBA" id="ARBA00010532"/>
    </source>
</evidence>
<evidence type="ECO:0000256" key="8">
    <source>
        <dbReference type="SAM" id="Phobius"/>
    </source>
</evidence>
<evidence type="ECO:0000256" key="5">
    <source>
        <dbReference type="ARBA" id="ARBA00022989"/>
    </source>
</evidence>
<protein>
    <submittedName>
        <fullName evidence="9">(California timema) hypothetical protein</fullName>
    </submittedName>
</protein>
<keyword evidence="4 8" id="KW-0812">Transmembrane</keyword>
<organism evidence="9">
    <name type="scientific">Timema californicum</name>
    <name type="common">California timema</name>
    <name type="synonym">Walking stick</name>
    <dbReference type="NCBI Taxonomy" id="61474"/>
    <lineage>
        <taxon>Eukaryota</taxon>
        <taxon>Metazoa</taxon>
        <taxon>Ecdysozoa</taxon>
        <taxon>Arthropoda</taxon>
        <taxon>Hexapoda</taxon>
        <taxon>Insecta</taxon>
        <taxon>Pterygota</taxon>
        <taxon>Neoptera</taxon>
        <taxon>Polyneoptera</taxon>
        <taxon>Phasmatodea</taxon>
        <taxon>Timematodea</taxon>
        <taxon>Timematoidea</taxon>
        <taxon>Timematidae</taxon>
        <taxon>Timema</taxon>
    </lineage>
</organism>
<accession>A0A7R9P7K4</accession>
<evidence type="ECO:0000256" key="6">
    <source>
        <dbReference type="ARBA" id="ARBA00023136"/>
    </source>
</evidence>
<dbReference type="Pfam" id="PF01130">
    <property type="entry name" value="CD36"/>
    <property type="match status" value="2"/>
</dbReference>
<keyword evidence="7" id="KW-0325">Glycoprotein</keyword>
<comment type="subcellular location">
    <subcellularLocation>
        <location evidence="1">Cell membrane</location>
    </subcellularLocation>
</comment>
<proteinExistence type="inferred from homology"/>
<gene>
    <name evidence="9" type="ORF">TCMB3V08_LOCUS5718</name>
</gene>
<comment type="similarity">
    <text evidence="2">Belongs to the CD36 family.</text>
</comment>
<feature type="transmembrane region" description="Helical" evidence="8">
    <location>
        <begin position="685"/>
        <end position="706"/>
    </location>
</feature>
<feature type="transmembrane region" description="Helical" evidence="8">
    <location>
        <begin position="69"/>
        <end position="89"/>
    </location>
</feature>
<dbReference type="InterPro" id="IPR002159">
    <property type="entry name" value="CD36_fam"/>
</dbReference>
<dbReference type="PRINTS" id="PR01609">
    <property type="entry name" value="CD36FAMILY"/>
</dbReference>
<keyword evidence="5 8" id="KW-1133">Transmembrane helix</keyword>
<name>A0A7R9P7K4_TIMCA</name>
<evidence type="ECO:0000256" key="7">
    <source>
        <dbReference type="ARBA" id="ARBA00023180"/>
    </source>
</evidence>
<reference evidence="9" key="1">
    <citation type="submission" date="2020-11" db="EMBL/GenBank/DDBJ databases">
        <authorList>
            <person name="Tran Van P."/>
        </authorList>
    </citation>
    <scope>NUCLEOTIDE SEQUENCE</scope>
</reference>
<sequence>MKDIVSFWGFLSGKRYSAVNTGKNDCEQSPRDPAAHVLGNRRLSRQGSVVLNQFFKEDRSKSSKRPRCSLLLMLIGIMSITSGCLILVLNPYEFIFRWKLLFSEGGEVFEMWRRPDVDLYLRVFLFNVTNKEKFLSGEEKLRVQEVGPYVYKEDLEHKNVTFNSNGTLTMHPTHPLRWVGELSEGHKEDDILILPNIALLGDGCKKPLRWLCKIISDNPSKQSIRVLDAHDHTILPIGRVLEAHDHTIIQIGRVLEAHYHTILQIGRVLITHDHTITQIGRGLEAHVVKEREEPSIAQVVKDKSYFARMGLNILIRQTDTNPLVAMTAKEFMFGYESTLVSLGNKLMPSWIRFDKLGLIDRMYDFEGDIATVYTGENDIRMTGQLDNYNGGHYLPQWEGECGKINGSSDATKFKSYIEPNDTLVFFRKSVCRPMPQVRTGGSVNKNGLMAYRYTFKEDALDNGARNPENKCYCRNGHCLQEGLVDVTECYYGESSLPFKEKPPLVHPTEIRTSISPSSAVEFNTTSALANYTTEADGLLRRLVLAEVHPTEIRTSISPSSAVEFNTTSALANYTTEAGFPIAVSFPHFYKADPDLLEAVDGCAPDPKKHESYFLIEPNSGLPVDVAARFQINMALGDISSISRVERFKDLVMPMLWSEIRMEGLPDSLNNRFYLYLNVLPRFEEATVYIMFLAGASFLIWSILRVLSGCWNSGLDFHKESDKTRKHMNLIVGSDNKNSIVKNNKEMGVIYDSLLVVPLSEARLDLSDEEELSSTQDDDISMLEEELLNEVIS</sequence>
<dbReference type="PANTHER" id="PTHR11923:SF67">
    <property type="entry name" value="RE68569P"/>
    <property type="match status" value="1"/>
</dbReference>
<keyword evidence="6 8" id="KW-0472">Membrane</keyword>
<evidence type="ECO:0000256" key="3">
    <source>
        <dbReference type="ARBA" id="ARBA00022475"/>
    </source>
</evidence>
<dbReference type="EMBL" id="OE181392">
    <property type="protein sequence ID" value="CAD7573077.1"/>
    <property type="molecule type" value="Genomic_DNA"/>
</dbReference>
<dbReference type="GO" id="GO:0005044">
    <property type="term" value="F:scavenger receptor activity"/>
    <property type="evidence" value="ECO:0007669"/>
    <property type="project" value="TreeGrafter"/>
</dbReference>
<dbReference type="AlphaFoldDB" id="A0A7R9P7K4"/>
<evidence type="ECO:0000256" key="4">
    <source>
        <dbReference type="ARBA" id="ARBA00022692"/>
    </source>
</evidence>
<keyword evidence="3" id="KW-1003">Cell membrane</keyword>
<evidence type="ECO:0000313" key="9">
    <source>
        <dbReference type="EMBL" id="CAD7573077.1"/>
    </source>
</evidence>
<dbReference type="PANTHER" id="PTHR11923">
    <property type="entry name" value="SCAVENGER RECEPTOR CLASS B TYPE-1 SR-B1"/>
    <property type="match status" value="1"/>
</dbReference>
<dbReference type="GO" id="GO:0005886">
    <property type="term" value="C:plasma membrane"/>
    <property type="evidence" value="ECO:0007669"/>
    <property type="project" value="UniProtKB-SubCell"/>
</dbReference>